<evidence type="ECO:0000256" key="7">
    <source>
        <dbReference type="SAM" id="MobiDB-lite"/>
    </source>
</evidence>
<dbReference type="PANTHER" id="PTHR15073:SF4">
    <property type="entry name" value="ENSCONSIN"/>
    <property type="match status" value="1"/>
</dbReference>
<protein>
    <recommendedName>
        <fullName evidence="10">MAP7 domain-containing protein</fullName>
    </recommendedName>
</protein>
<dbReference type="InterPro" id="IPR051483">
    <property type="entry name" value="MAP7_domain-containing"/>
</dbReference>
<feature type="compositionally biased region" description="Polar residues" evidence="7">
    <location>
        <begin position="31"/>
        <end position="50"/>
    </location>
</feature>
<evidence type="ECO:0000256" key="4">
    <source>
        <dbReference type="ARBA" id="ARBA00023054"/>
    </source>
</evidence>
<keyword evidence="4 6" id="KW-0175">Coiled coil</keyword>
<dbReference type="OrthoDB" id="10066352at2759"/>
<evidence type="ECO:0008006" key="10">
    <source>
        <dbReference type="Google" id="ProtNLM"/>
    </source>
</evidence>
<feature type="region of interest" description="Disordered" evidence="7">
    <location>
        <begin position="1"/>
        <end position="58"/>
    </location>
</feature>
<proteinExistence type="inferred from homology"/>
<dbReference type="PANTHER" id="PTHR15073">
    <property type="entry name" value="MICROTUBULE-ASSOCIATED PROTEIN"/>
    <property type="match status" value="1"/>
</dbReference>
<feature type="compositionally biased region" description="Basic and acidic residues" evidence="7">
    <location>
        <begin position="376"/>
        <end position="392"/>
    </location>
</feature>
<feature type="compositionally biased region" description="Polar residues" evidence="7">
    <location>
        <begin position="613"/>
        <end position="630"/>
    </location>
</feature>
<evidence type="ECO:0000313" key="8">
    <source>
        <dbReference type="EMBL" id="GCB72648.1"/>
    </source>
</evidence>
<dbReference type="AlphaFoldDB" id="A0A401PHS5"/>
<dbReference type="EMBL" id="BFAA01002149">
    <property type="protein sequence ID" value="GCB72648.1"/>
    <property type="molecule type" value="Genomic_DNA"/>
</dbReference>
<reference evidence="8 9" key="1">
    <citation type="journal article" date="2018" name="Nat. Ecol. Evol.">
        <title>Shark genomes provide insights into elasmobranch evolution and the origin of vertebrates.</title>
        <authorList>
            <person name="Hara Y"/>
            <person name="Yamaguchi K"/>
            <person name="Onimaru K"/>
            <person name="Kadota M"/>
            <person name="Koyanagi M"/>
            <person name="Keeley SD"/>
            <person name="Tatsumi K"/>
            <person name="Tanaka K"/>
            <person name="Motone F"/>
            <person name="Kageyama Y"/>
            <person name="Nozu R"/>
            <person name="Adachi N"/>
            <person name="Nishimura O"/>
            <person name="Nakagawa R"/>
            <person name="Tanegashima C"/>
            <person name="Kiyatake I"/>
            <person name="Matsumoto R"/>
            <person name="Murakumo K"/>
            <person name="Nishida K"/>
            <person name="Terakita A"/>
            <person name="Kuratani S"/>
            <person name="Sato K"/>
            <person name="Hyodo S Kuraku.S."/>
        </authorList>
    </citation>
    <scope>NUCLEOTIDE SEQUENCE [LARGE SCALE GENOMIC DNA]</scope>
</reference>
<feature type="compositionally biased region" description="Acidic residues" evidence="7">
    <location>
        <begin position="634"/>
        <end position="652"/>
    </location>
</feature>
<comment type="similarity">
    <text evidence="2">Belongs to the MAP7 family.</text>
</comment>
<evidence type="ECO:0000256" key="5">
    <source>
        <dbReference type="ARBA" id="ARBA00023212"/>
    </source>
</evidence>
<dbReference type="Pfam" id="PF05672">
    <property type="entry name" value="MAP7"/>
    <property type="match status" value="1"/>
</dbReference>
<feature type="compositionally biased region" description="Basic and acidic residues" evidence="7">
    <location>
        <begin position="289"/>
        <end position="305"/>
    </location>
</feature>
<feature type="coiled-coil region" evidence="6">
    <location>
        <begin position="61"/>
        <end position="144"/>
    </location>
</feature>
<feature type="region of interest" description="Disordered" evidence="7">
    <location>
        <begin position="279"/>
        <end position="652"/>
    </location>
</feature>
<accession>A0A401PHS5</accession>
<feature type="compositionally biased region" description="Polar residues" evidence="7">
    <location>
        <begin position="429"/>
        <end position="442"/>
    </location>
</feature>
<sequence>MAEAEGVASRVDGGDGIGASEAQVKVEDQKGQLSSHSISTTGQSVNSGTKQDLPVLRVDDKQRLAKERREIRQKQQAAREQLLFEKEEKARQHYEKQLEDRKKKIEEQRLKEERRRVAVEEKRNQRLQEEKERHEAVVRRTIERSQRIKQKSNRWSWGGALQSNATINRDDADRRSVSTMNLAKHADSVISKRLSSSSATLLNSPDRARRLQLSPWESSIVTRLLTPTHSFLARSRSTAALYGNGQDAVSASSITPPTCKNLHSRMSDWPRFIVATPDVSARRRPAHPLKADKKEKEKENEREKNALMAFTAGGAVKKSNSPLNVKNKSPVSPTVRSSTKTSTFVVNAKLFSSPPDSVKGSLTQRPPSPGNVRPVKTSENEKKDEEKERLLTEDNTDEQLPVSPPTLVKQPLPAEESATKPEYKETVQAILSATPGKTTAGTTDPAEATRLLAEKRRIAREQRDREEEEKKEQEERERQMREEMLRRKSEEKARREEEARRLEEERRLQEEQQKLEEEHQFLEEKAQREKYEIERLQKQKEEDARAREEAERLRIEREMHFQKEEQERMERKKRLEQIMKRTRRSDTSEKKDSQIRSTEQRNGEVPKLASLDEASSQNPDITTETETMSKVTEEEADEESVIEEVDNSQIDEECPVTEKIIRENGVSVQNENFEDFIDLSLGIKATRIATETSNDEVGIPVKPIIAFEENGSMELLTKVDGIQAQQTAEVI</sequence>
<feature type="compositionally biased region" description="Polar residues" evidence="7">
    <location>
        <begin position="318"/>
        <end position="345"/>
    </location>
</feature>
<feature type="compositionally biased region" description="Basic and acidic residues" evidence="7">
    <location>
        <begin position="452"/>
        <end position="604"/>
    </location>
</feature>
<dbReference type="GO" id="GO:0000226">
    <property type="term" value="P:microtubule cytoskeleton organization"/>
    <property type="evidence" value="ECO:0007669"/>
    <property type="project" value="InterPro"/>
</dbReference>
<dbReference type="STRING" id="75743.A0A401PHS5"/>
<dbReference type="GO" id="GO:0015630">
    <property type="term" value="C:microtubule cytoskeleton"/>
    <property type="evidence" value="ECO:0007669"/>
    <property type="project" value="InterPro"/>
</dbReference>
<keyword evidence="9" id="KW-1185">Reference proteome</keyword>
<evidence type="ECO:0000256" key="3">
    <source>
        <dbReference type="ARBA" id="ARBA00022490"/>
    </source>
</evidence>
<evidence type="ECO:0000256" key="1">
    <source>
        <dbReference type="ARBA" id="ARBA00004245"/>
    </source>
</evidence>
<name>A0A401PHS5_SCYTO</name>
<evidence type="ECO:0000313" key="9">
    <source>
        <dbReference type="Proteomes" id="UP000288216"/>
    </source>
</evidence>
<keyword evidence="3" id="KW-0963">Cytoplasm</keyword>
<evidence type="ECO:0000256" key="2">
    <source>
        <dbReference type="ARBA" id="ARBA00007525"/>
    </source>
</evidence>
<dbReference type="Proteomes" id="UP000288216">
    <property type="component" value="Unassembled WGS sequence"/>
</dbReference>
<keyword evidence="5" id="KW-0206">Cytoskeleton</keyword>
<comment type="caution">
    <text evidence="8">The sequence shown here is derived from an EMBL/GenBank/DDBJ whole genome shotgun (WGS) entry which is preliminary data.</text>
</comment>
<dbReference type="InterPro" id="IPR008604">
    <property type="entry name" value="MAP7_fam"/>
</dbReference>
<organism evidence="8 9">
    <name type="scientific">Scyliorhinus torazame</name>
    <name type="common">Cloudy catshark</name>
    <name type="synonym">Catulus torazame</name>
    <dbReference type="NCBI Taxonomy" id="75743"/>
    <lineage>
        <taxon>Eukaryota</taxon>
        <taxon>Metazoa</taxon>
        <taxon>Chordata</taxon>
        <taxon>Craniata</taxon>
        <taxon>Vertebrata</taxon>
        <taxon>Chondrichthyes</taxon>
        <taxon>Elasmobranchii</taxon>
        <taxon>Galeomorphii</taxon>
        <taxon>Galeoidea</taxon>
        <taxon>Carcharhiniformes</taxon>
        <taxon>Scyliorhinidae</taxon>
        <taxon>Scyliorhinus</taxon>
    </lineage>
</organism>
<gene>
    <name evidence="8" type="ORF">scyTo_0006402</name>
</gene>
<evidence type="ECO:0000256" key="6">
    <source>
        <dbReference type="SAM" id="Coils"/>
    </source>
</evidence>
<comment type="subcellular location">
    <subcellularLocation>
        <location evidence="1">Cytoplasm</location>
        <location evidence="1">Cytoskeleton</location>
    </subcellularLocation>
</comment>
<dbReference type="OMA" id="ISALPCM"/>